<dbReference type="AlphaFoldDB" id="A0A5P1JZ47"/>
<evidence type="ECO:0000256" key="3">
    <source>
        <dbReference type="ARBA" id="ARBA00004406"/>
    </source>
</evidence>
<keyword evidence="9 14" id="KW-0560">Oxidoreductase</keyword>
<dbReference type="EMBL" id="MK862564">
    <property type="protein sequence ID" value="QCY41334.1"/>
    <property type="molecule type" value="mRNA"/>
</dbReference>
<evidence type="ECO:0000256" key="2">
    <source>
        <dbReference type="ARBA" id="ARBA00004174"/>
    </source>
</evidence>
<dbReference type="InterPro" id="IPR001128">
    <property type="entry name" value="Cyt_P450"/>
</dbReference>
<comment type="cofactor">
    <cofactor evidence="1 13">
        <name>heme</name>
        <dbReference type="ChEBI" id="CHEBI:30413"/>
    </cofactor>
</comment>
<dbReference type="PANTHER" id="PTHR24292:SF54">
    <property type="entry name" value="CYP9F3-RELATED"/>
    <property type="match status" value="1"/>
</dbReference>
<name>A0A5P1JZ47_9HEMI</name>
<dbReference type="GO" id="GO:0016705">
    <property type="term" value="F:oxidoreductase activity, acting on paired donors, with incorporation or reduction of molecular oxygen"/>
    <property type="evidence" value="ECO:0007669"/>
    <property type="project" value="InterPro"/>
</dbReference>
<dbReference type="GO" id="GO:0005789">
    <property type="term" value="C:endoplasmic reticulum membrane"/>
    <property type="evidence" value="ECO:0007669"/>
    <property type="project" value="UniProtKB-SubCell"/>
</dbReference>
<dbReference type="InterPro" id="IPR002401">
    <property type="entry name" value="Cyt_P450_E_grp-I"/>
</dbReference>
<dbReference type="SUPFAM" id="SSF48264">
    <property type="entry name" value="Cytochrome P450"/>
    <property type="match status" value="1"/>
</dbReference>
<feature type="binding site" description="axial binding residue" evidence="13">
    <location>
        <position position="434"/>
    </location>
    <ligand>
        <name>heme</name>
        <dbReference type="ChEBI" id="CHEBI:30413"/>
    </ligand>
    <ligandPart>
        <name>Fe</name>
        <dbReference type="ChEBI" id="CHEBI:18248"/>
    </ligandPart>
</feature>
<evidence type="ECO:0000256" key="1">
    <source>
        <dbReference type="ARBA" id="ARBA00001971"/>
    </source>
</evidence>
<keyword evidence="10 13" id="KW-0408">Iron</keyword>
<keyword evidence="12" id="KW-0472">Membrane</keyword>
<dbReference type="PRINTS" id="PR00463">
    <property type="entry name" value="EP450I"/>
</dbReference>
<evidence type="ECO:0000256" key="5">
    <source>
        <dbReference type="ARBA" id="ARBA00022617"/>
    </source>
</evidence>
<dbReference type="InterPro" id="IPR017972">
    <property type="entry name" value="Cyt_P450_CS"/>
</dbReference>
<comment type="similarity">
    <text evidence="4 14">Belongs to the cytochrome P450 family.</text>
</comment>
<gene>
    <name evidence="15" type="primary">CYP3635A1</name>
</gene>
<evidence type="ECO:0000256" key="12">
    <source>
        <dbReference type="ARBA" id="ARBA00023136"/>
    </source>
</evidence>
<dbReference type="Gene3D" id="1.10.630.10">
    <property type="entry name" value="Cytochrome P450"/>
    <property type="match status" value="1"/>
</dbReference>
<keyword evidence="11 14" id="KW-0503">Monooxygenase</keyword>
<dbReference type="PROSITE" id="PS00086">
    <property type="entry name" value="CYTOCHROME_P450"/>
    <property type="match status" value="1"/>
</dbReference>
<evidence type="ECO:0000256" key="7">
    <source>
        <dbReference type="ARBA" id="ARBA00022824"/>
    </source>
</evidence>
<evidence type="ECO:0000256" key="9">
    <source>
        <dbReference type="ARBA" id="ARBA00023002"/>
    </source>
</evidence>
<evidence type="ECO:0000256" key="10">
    <source>
        <dbReference type="ARBA" id="ARBA00023004"/>
    </source>
</evidence>
<evidence type="ECO:0000256" key="6">
    <source>
        <dbReference type="ARBA" id="ARBA00022723"/>
    </source>
</evidence>
<keyword evidence="6 13" id="KW-0479">Metal-binding</keyword>
<keyword evidence="5 13" id="KW-0349">Heme</keyword>
<proteinExistence type="evidence at transcript level"/>
<dbReference type="FunFam" id="1.10.630.10:FF:000042">
    <property type="entry name" value="Cytochrome P450"/>
    <property type="match status" value="1"/>
</dbReference>
<dbReference type="Pfam" id="PF00067">
    <property type="entry name" value="p450"/>
    <property type="match status" value="1"/>
</dbReference>
<dbReference type="CDD" id="cd11056">
    <property type="entry name" value="CYP6-like"/>
    <property type="match status" value="1"/>
</dbReference>
<evidence type="ECO:0000256" key="4">
    <source>
        <dbReference type="ARBA" id="ARBA00010617"/>
    </source>
</evidence>
<dbReference type="InterPro" id="IPR050476">
    <property type="entry name" value="Insect_CytP450_Detox"/>
</dbReference>
<accession>A0A5P1JZ47</accession>
<dbReference type="PANTHER" id="PTHR24292">
    <property type="entry name" value="CYTOCHROME P450"/>
    <property type="match status" value="1"/>
</dbReference>
<evidence type="ECO:0000256" key="13">
    <source>
        <dbReference type="PIRSR" id="PIRSR602401-1"/>
    </source>
</evidence>
<dbReference type="InterPro" id="IPR036396">
    <property type="entry name" value="Cyt_P450_sf"/>
</dbReference>
<evidence type="ECO:0000256" key="8">
    <source>
        <dbReference type="ARBA" id="ARBA00022848"/>
    </source>
</evidence>
<sequence>MYFSVCLCLVICILYLWLRYKLSYWERRGAPSLPVNFFSSELKWLVMKQSRFQYFKDIYDQLAPHKYGGYSVMPLKMMVRDPEIIKFVLTKEFESFSSREKLFFTKSDPLTHFIFNLEGNEWKDTRARLTPGFSSGKLKYMFDLIAECADEMDKSLHINEDRQLVDVCKVLRLYVMNVIFTCTYGLKVNSMKNGCDIFLKMAGLIRGDNEINRKLANFSFIFPSAIRHYIRPSTFGEYSRDFFKGIIMDSIKYREENDIKRNDFLQIFMTLMKAEDEFKWTIDKTLAHGILYIMAGFSTTTSAVSFLLYEMAKHPDMQKKVHKELDEIMEEFDGTLNYECVSNTNYLNKVISETMRKYSVISSFSRRCTSTCTLPDGFVVEKGTAVVVSVSGLHHDPAYYPDPLKFDPERFNEENKNARHPYCFLPFGAGPRYCIGERFSMLMIKAATFTILKKFSVSVLPEHEIEFDFMPNKLTTEVPSIKLQFTHRQRTTDIQ</sequence>
<reference evidence="15" key="1">
    <citation type="submission" date="2019-04" db="EMBL/GenBank/DDBJ databases">
        <authorList>
            <person name="Xi L."/>
            <person name="Liu D."/>
            <person name="Ma L."/>
            <person name="Zhang Y."/>
            <person name="Sheng R."/>
            <person name="Zhang S."/>
            <person name="Dang X."/>
            <person name="Li G."/>
            <person name="Miao Y."/>
            <person name="Jiang J."/>
        </authorList>
    </citation>
    <scope>NUCLEOTIDE SEQUENCE</scope>
</reference>
<keyword evidence="7" id="KW-0256">Endoplasmic reticulum</keyword>
<evidence type="ECO:0000313" key="15">
    <source>
        <dbReference type="EMBL" id="QCY41334.1"/>
    </source>
</evidence>
<dbReference type="GO" id="GO:0004497">
    <property type="term" value="F:monooxygenase activity"/>
    <property type="evidence" value="ECO:0007669"/>
    <property type="project" value="UniProtKB-KW"/>
</dbReference>
<dbReference type="PRINTS" id="PR00385">
    <property type="entry name" value="P450"/>
</dbReference>
<organism evidence="15">
    <name type="scientific">Phenacoccus solenopsis</name>
    <name type="common">Solenopsis mealybug</name>
    <dbReference type="NCBI Taxonomy" id="483260"/>
    <lineage>
        <taxon>Eukaryota</taxon>
        <taxon>Metazoa</taxon>
        <taxon>Ecdysozoa</taxon>
        <taxon>Arthropoda</taxon>
        <taxon>Hexapoda</taxon>
        <taxon>Insecta</taxon>
        <taxon>Pterygota</taxon>
        <taxon>Neoptera</taxon>
        <taxon>Paraneoptera</taxon>
        <taxon>Hemiptera</taxon>
        <taxon>Sternorrhyncha</taxon>
        <taxon>Coccoidea</taxon>
        <taxon>Pseudococcidae</taxon>
        <taxon>Phenacoccus</taxon>
    </lineage>
</organism>
<comment type="subcellular location">
    <subcellularLocation>
        <location evidence="3">Endoplasmic reticulum membrane</location>
        <topology evidence="3">Peripheral membrane protein</topology>
    </subcellularLocation>
    <subcellularLocation>
        <location evidence="2">Microsome membrane</location>
        <topology evidence="2">Peripheral membrane protein</topology>
    </subcellularLocation>
</comment>
<dbReference type="GO" id="GO:0005506">
    <property type="term" value="F:iron ion binding"/>
    <property type="evidence" value="ECO:0007669"/>
    <property type="project" value="InterPro"/>
</dbReference>
<dbReference type="GO" id="GO:0020037">
    <property type="term" value="F:heme binding"/>
    <property type="evidence" value="ECO:0007669"/>
    <property type="project" value="InterPro"/>
</dbReference>
<evidence type="ECO:0000256" key="11">
    <source>
        <dbReference type="ARBA" id="ARBA00023033"/>
    </source>
</evidence>
<evidence type="ECO:0000256" key="14">
    <source>
        <dbReference type="RuleBase" id="RU000461"/>
    </source>
</evidence>
<protein>
    <submittedName>
        <fullName evidence="15">Cytochrome P450 3635A1</fullName>
    </submittedName>
</protein>
<keyword evidence="8" id="KW-0492">Microsome</keyword>